<reference evidence="1" key="1">
    <citation type="submission" date="2014-09" db="EMBL/GenBank/DDBJ databases">
        <authorList>
            <person name="Magalhaes I.L.F."/>
            <person name="Oliveira U."/>
            <person name="Santos F.R."/>
            <person name="Vidigal T.H.D.A."/>
            <person name="Brescovit A.D."/>
            <person name="Santos A.J."/>
        </authorList>
    </citation>
    <scope>NUCLEOTIDE SEQUENCE</scope>
    <source>
        <tissue evidence="1">Shoot tissue taken approximately 20 cm above the soil surface</tissue>
    </source>
</reference>
<evidence type="ECO:0000313" key="1">
    <source>
        <dbReference type="EMBL" id="JAD54954.1"/>
    </source>
</evidence>
<sequence>MSEVHTLEELLKGLQICYQARTTYQVLKKQRNISLQLPGEVAGITNGEQAHL</sequence>
<reference evidence="1" key="2">
    <citation type="journal article" date="2015" name="Data Brief">
        <title>Shoot transcriptome of the giant reed, Arundo donax.</title>
        <authorList>
            <person name="Barrero R.A."/>
            <person name="Guerrero F.D."/>
            <person name="Moolhuijzen P."/>
            <person name="Goolsby J.A."/>
            <person name="Tidwell J."/>
            <person name="Bellgard S.E."/>
            <person name="Bellgard M.I."/>
        </authorList>
    </citation>
    <scope>NUCLEOTIDE SEQUENCE</scope>
    <source>
        <tissue evidence="1">Shoot tissue taken approximately 20 cm above the soil surface</tissue>
    </source>
</reference>
<name>A0A0A9AT78_ARUDO</name>
<proteinExistence type="predicted"/>
<organism evidence="1">
    <name type="scientific">Arundo donax</name>
    <name type="common">Giant reed</name>
    <name type="synonym">Donax arundinaceus</name>
    <dbReference type="NCBI Taxonomy" id="35708"/>
    <lineage>
        <taxon>Eukaryota</taxon>
        <taxon>Viridiplantae</taxon>
        <taxon>Streptophyta</taxon>
        <taxon>Embryophyta</taxon>
        <taxon>Tracheophyta</taxon>
        <taxon>Spermatophyta</taxon>
        <taxon>Magnoliopsida</taxon>
        <taxon>Liliopsida</taxon>
        <taxon>Poales</taxon>
        <taxon>Poaceae</taxon>
        <taxon>PACMAD clade</taxon>
        <taxon>Arundinoideae</taxon>
        <taxon>Arundineae</taxon>
        <taxon>Arundo</taxon>
    </lineage>
</organism>
<protein>
    <submittedName>
        <fullName evidence="1">Uncharacterized protein</fullName>
    </submittedName>
</protein>
<dbReference type="EMBL" id="GBRH01242941">
    <property type="protein sequence ID" value="JAD54954.1"/>
    <property type="molecule type" value="Transcribed_RNA"/>
</dbReference>
<dbReference type="AlphaFoldDB" id="A0A0A9AT78"/>
<accession>A0A0A9AT78</accession>